<sequence>MAALGAIGDLTRDTAKVLLQVGACLQQLCQEWENIGSKQFLSMVLNTIRAQVFLSPDWVSHFLAVV</sequence>
<protein>
    <submittedName>
        <fullName evidence="1">Uncharacterized protein</fullName>
    </submittedName>
</protein>
<gene>
    <name evidence="1" type="ORF">E2C01_045424</name>
</gene>
<name>A0A5B7G278_PORTR</name>
<keyword evidence="2" id="KW-1185">Reference proteome</keyword>
<proteinExistence type="predicted"/>
<dbReference type="Proteomes" id="UP000324222">
    <property type="component" value="Unassembled WGS sequence"/>
</dbReference>
<dbReference type="AlphaFoldDB" id="A0A5B7G278"/>
<organism evidence="1 2">
    <name type="scientific">Portunus trituberculatus</name>
    <name type="common">Swimming crab</name>
    <name type="synonym">Neptunus trituberculatus</name>
    <dbReference type="NCBI Taxonomy" id="210409"/>
    <lineage>
        <taxon>Eukaryota</taxon>
        <taxon>Metazoa</taxon>
        <taxon>Ecdysozoa</taxon>
        <taxon>Arthropoda</taxon>
        <taxon>Crustacea</taxon>
        <taxon>Multicrustacea</taxon>
        <taxon>Malacostraca</taxon>
        <taxon>Eumalacostraca</taxon>
        <taxon>Eucarida</taxon>
        <taxon>Decapoda</taxon>
        <taxon>Pleocyemata</taxon>
        <taxon>Brachyura</taxon>
        <taxon>Eubrachyura</taxon>
        <taxon>Portunoidea</taxon>
        <taxon>Portunidae</taxon>
        <taxon>Portuninae</taxon>
        <taxon>Portunus</taxon>
    </lineage>
</organism>
<reference evidence="1 2" key="1">
    <citation type="submission" date="2019-05" db="EMBL/GenBank/DDBJ databases">
        <title>Another draft genome of Portunus trituberculatus and its Hox gene families provides insights of decapod evolution.</title>
        <authorList>
            <person name="Jeong J.-H."/>
            <person name="Song I."/>
            <person name="Kim S."/>
            <person name="Choi T."/>
            <person name="Kim D."/>
            <person name="Ryu S."/>
            <person name="Kim W."/>
        </authorList>
    </citation>
    <scope>NUCLEOTIDE SEQUENCE [LARGE SCALE GENOMIC DNA]</scope>
    <source>
        <tissue evidence="1">Muscle</tissue>
    </source>
</reference>
<evidence type="ECO:0000313" key="2">
    <source>
        <dbReference type="Proteomes" id="UP000324222"/>
    </source>
</evidence>
<dbReference type="EMBL" id="VSRR010010266">
    <property type="protein sequence ID" value="MPC51575.1"/>
    <property type="molecule type" value="Genomic_DNA"/>
</dbReference>
<evidence type="ECO:0000313" key="1">
    <source>
        <dbReference type="EMBL" id="MPC51575.1"/>
    </source>
</evidence>
<comment type="caution">
    <text evidence="1">The sequence shown here is derived from an EMBL/GenBank/DDBJ whole genome shotgun (WGS) entry which is preliminary data.</text>
</comment>
<accession>A0A5B7G278</accession>